<evidence type="ECO:0000259" key="3">
    <source>
        <dbReference type="Pfam" id="PF04073"/>
    </source>
</evidence>
<gene>
    <name evidence="4" type="ORF">LOTGIDRAFT_204466</name>
</gene>
<dbReference type="KEGG" id="lgi:LOTGIDRAFT_204466"/>
<dbReference type="OrthoDB" id="424586at2759"/>
<dbReference type="GeneID" id="20245716"/>
<dbReference type="EMBL" id="KB202849">
    <property type="protein sequence ID" value="ESO87772.1"/>
    <property type="molecule type" value="Genomic_DNA"/>
</dbReference>
<dbReference type="Gene3D" id="3.90.960.10">
    <property type="entry name" value="YbaK/aminoacyl-tRNA synthetase-associated domain"/>
    <property type="match status" value="1"/>
</dbReference>
<dbReference type="CTD" id="20245716"/>
<proteinExistence type="inferred from homology"/>
<dbReference type="GO" id="GO:0002161">
    <property type="term" value="F:aminoacyl-tRNA deacylase activity"/>
    <property type="evidence" value="ECO:0007669"/>
    <property type="project" value="InterPro"/>
</dbReference>
<dbReference type="InterPro" id="IPR040285">
    <property type="entry name" value="ProX/PRXD1"/>
</dbReference>
<keyword evidence="5" id="KW-1185">Reference proteome</keyword>
<organism evidence="4 5">
    <name type="scientific">Lottia gigantea</name>
    <name type="common">Giant owl limpet</name>
    <dbReference type="NCBI Taxonomy" id="225164"/>
    <lineage>
        <taxon>Eukaryota</taxon>
        <taxon>Metazoa</taxon>
        <taxon>Spiralia</taxon>
        <taxon>Lophotrochozoa</taxon>
        <taxon>Mollusca</taxon>
        <taxon>Gastropoda</taxon>
        <taxon>Patellogastropoda</taxon>
        <taxon>Lottioidea</taxon>
        <taxon>Lottiidae</taxon>
        <taxon>Lottia</taxon>
    </lineage>
</organism>
<dbReference type="Proteomes" id="UP000030746">
    <property type="component" value="Unassembled WGS sequence"/>
</dbReference>
<evidence type="ECO:0000313" key="5">
    <source>
        <dbReference type="Proteomes" id="UP000030746"/>
    </source>
</evidence>
<dbReference type="PANTHER" id="PTHR31423:SF3">
    <property type="entry name" value="PROLYL-TRNA SYNTHETASE ASSOCIATED DOMAIN-CONTAINING PROTEIN 1-RELATED"/>
    <property type="match status" value="1"/>
</dbReference>
<comment type="similarity">
    <text evidence="1">Belongs to the PRORSD1 family.</text>
</comment>
<dbReference type="RefSeq" id="XP_009061660.1">
    <property type="nucleotide sequence ID" value="XM_009063412.1"/>
</dbReference>
<reference evidence="4 5" key="1">
    <citation type="journal article" date="2013" name="Nature">
        <title>Insights into bilaterian evolution from three spiralian genomes.</title>
        <authorList>
            <person name="Simakov O."/>
            <person name="Marletaz F."/>
            <person name="Cho S.J."/>
            <person name="Edsinger-Gonzales E."/>
            <person name="Havlak P."/>
            <person name="Hellsten U."/>
            <person name="Kuo D.H."/>
            <person name="Larsson T."/>
            <person name="Lv J."/>
            <person name="Arendt D."/>
            <person name="Savage R."/>
            <person name="Osoegawa K."/>
            <person name="de Jong P."/>
            <person name="Grimwood J."/>
            <person name="Chapman J.A."/>
            <person name="Shapiro H."/>
            <person name="Aerts A."/>
            <person name="Otillar R.P."/>
            <person name="Terry A.Y."/>
            <person name="Boore J.L."/>
            <person name="Grigoriev I.V."/>
            <person name="Lindberg D.R."/>
            <person name="Seaver E.C."/>
            <person name="Weisblat D.A."/>
            <person name="Putnam N.H."/>
            <person name="Rokhsar D.S."/>
        </authorList>
    </citation>
    <scope>NUCLEOTIDE SEQUENCE [LARGE SCALE GENOMIC DNA]</scope>
</reference>
<accession>V3ZTR0</accession>
<evidence type="ECO:0000256" key="2">
    <source>
        <dbReference type="ARBA" id="ARBA00031612"/>
    </source>
</evidence>
<dbReference type="FunFam" id="3.90.960.10:FF:000005">
    <property type="entry name" value="Putative prolyl-tRNA synthetase"/>
    <property type="match status" value="1"/>
</dbReference>
<name>V3ZTR0_LOTGI</name>
<dbReference type="SUPFAM" id="SSF55826">
    <property type="entry name" value="YbaK/ProRS associated domain"/>
    <property type="match status" value="1"/>
</dbReference>
<dbReference type="InterPro" id="IPR036754">
    <property type="entry name" value="YbaK/aa-tRNA-synt-asso_dom_sf"/>
</dbReference>
<evidence type="ECO:0000313" key="4">
    <source>
        <dbReference type="EMBL" id="ESO87772.1"/>
    </source>
</evidence>
<dbReference type="Pfam" id="PF04073">
    <property type="entry name" value="tRNA_edit"/>
    <property type="match status" value="1"/>
</dbReference>
<dbReference type="OMA" id="AGAHTKN"/>
<dbReference type="InterPro" id="IPR007214">
    <property type="entry name" value="YbaK/aa-tRNA-synth-assoc-dom"/>
</dbReference>
<protein>
    <recommendedName>
        <fullName evidence="2">PrdX deacylase domain-containing protein 1</fullName>
    </recommendedName>
</protein>
<evidence type="ECO:0000256" key="1">
    <source>
        <dbReference type="ARBA" id="ARBA00010201"/>
    </source>
</evidence>
<dbReference type="CDD" id="cd04335">
    <property type="entry name" value="PrdX_deacylase"/>
    <property type="match status" value="1"/>
</dbReference>
<feature type="domain" description="YbaK/aminoacyl-tRNA synthetase-associated" evidence="3">
    <location>
        <begin position="27"/>
        <end position="155"/>
    </location>
</feature>
<dbReference type="PANTHER" id="PTHR31423">
    <property type="entry name" value="YBAK DOMAIN-CONTAINING PROTEIN"/>
    <property type="match status" value="1"/>
</dbReference>
<sequence length="169" mass="18797">MANHHLGKDELLAKLKDLGIDCITVEHPEVFTVEQALPHVSHLEGMFAKNLFMKDKKKKLWLLCAPYDADVKLNDLSKMVGAPGGLRFADESILFEKLGLTQGAVTIFGLINDKNHDVTLILDSRFIDSTYPRLYFHPMVNSASTGVTAEQLQTFLQHTGHKPSIVNLG</sequence>
<dbReference type="AlphaFoldDB" id="V3ZTR0"/>
<dbReference type="HOGENOM" id="CLU_104635_2_1_1"/>